<comment type="catalytic activity">
    <reaction evidence="1">
        <text>a myo-inositol phosphate + H2O = myo-inositol + phosphate</text>
        <dbReference type="Rhea" id="RHEA:24056"/>
        <dbReference type="ChEBI" id="CHEBI:15377"/>
        <dbReference type="ChEBI" id="CHEBI:17268"/>
        <dbReference type="ChEBI" id="CHEBI:43474"/>
        <dbReference type="ChEBI" id="CHEBI:84139"/>
        <dbReference type="EC" id="3.1.3.25"/>
    </reaction>
</comment>
<feature type="binding site" evidence="5">
    <location>
        <position position="101"/>
    </location>
    <ligand>
        <name>Mg(2+)</name>
        <dbReference type="ChEBI" id="CHEBI:18420"/>
        <label>1</label>
        <note>catalytic</note>
    </ligand>
</feature>
<dbReference type="Gene3D" id="3.40.190.80">
    <property type="match status" value="1"/>
</dbReference>
<evidence type="ECO:0000256" key="5">
    <source>
        <dbReference type="PIRSR" id="PIRSR600760-2"/>
    </source>
</evidence>
<dbReference type="PANTHER" id="PTHR20854">
    <property type="entry name" value="INOSITOL MONOPHOSPHATASE"/>
    <property type="match status" value="1"/>
</dbReference>
<dbReference type="Proteomes" id="UP000182589">
    <property type="component" value="Unassembled WGS sequence"/>
</dbReference>
<dbReference type="GO" id="GO:0046854">
    <property type="term" value="P:phosphatidylinositol phosphate biosynthetic process"/>
    <property type="evidence" value="ECO:0007669"/>
    <property type="project" value="InterPro"/>
</dbReference>
<organism evidence="6 7">
    <name type="scientific">Alicyclobacillus hesperidum</name>
    <dbReference type="NCBI Taxonomy" id="89784"/>
    <lineage>
        <taxon>Bacteria</taxon>
        <taxon>Bacillati</taxon>
        <taxon>Bacillota</taxon>
        <taxon>Bacilli</taxon>
        <taxon>Bacillales</taxon>
        <taxon>Alicyclobacillaceae</taxon>
        <taxon>Alicyclobacillus</taxon>
    </lineage>
</organism>
<feature type="binding site" evidence="5">
    <location>
        <position position="98"/>
    </location>
    <ligand>
        <name>Mg(2+)</name>
        <dbReference type="ChEBI" id="CHEBI:18420"/>
        <label>1</label>
        <note>catalytic</note>
    </ligand>
</feature>
<dbReference type="GO" id="GO:0006020">
    <property type="term" value="P:inositol metabolic process"/>
    <property type="evidence" value="ECO:0007669"/>
    <property type="project" value="TreeGrafter"/>
</dbReference>
<keyword evidence="7" id="KW-1185">Reference proteome</keyword>
<name>A0A1H2QG66_9BACL</name>
<dbReference type="STRING" id="89784.SAMN04489725_101236"/>
<keyword evidence="4 5" id="KW-0460">Magnesium</keyword>
<evidence type="ECO:0000256" key="2">
    <source>
        <dbReference type="ARBA" id="ARBA00013106"/>
    </source>
</evidence>
<dbReference type="InterPro" id="IPR020550">
    <property type="entry name" value="Inositol_monophosphatase_CS"/>
</dbReference>
<dbReference type="SUPFAM" id="SSF56655">
    <property type="entry name" value="Carbohydrate phosphatase"/>
    <property type="match status" value="1"/>
</dbReference>
<dbReference type="Gene3D" id="3.30.540.10">
    <property type="entry name" value="Fructose-1,6-Bisphosphatase, subunit A, domain 1"/>
    <property type="match status" value="1"/>
</dbReference>
<feature type="binding site" evidence="5">
    <location>
        <position position="80"/>
    </location>
    <ligand>
        <name>Mg(2+)</name>
        <dbReference type="ChEBI" id="CHEBI:18420"/>
        <label>1</label>
        <note>catalytic</note>
    </ligand>
</feature>
<dbReference type="GO" id="GO:0046872">
    <property type="term" value="F:metal ion binding"/>
    <property type="evidence" value="ECO:0007669"/>
    <property type="project" value="UniProtKB-KW"/>
</dbReference>
<dbReference type="EMBL" id="FNOJ01000001">
    <property type="protein sequence ID" value="SDW05838.1"/>
    <property type="molecule type" value="Genomic_DNA"/>
</dbReference>
<dbReference type="EC" id="3.1.3.25" evidence="2"/>
<feature type="binding site" evidence="5">
    <location>
        <position position="218"/>
    </location>
    <ligand>
        <name>Mg(2+)</name>
        <dbReference type="ChEBI" id="CHEBI:18420"/>
        <label>1</label>
        <note>catalytic</note>
    </ligand>
</feature>
<accession>A0A1H2QG66</accession>
<dbReference type="GO" id="GO:0008934">
    <property type="term" value="F:inositol monophosphate 1-phosphatase activity"/>
    <property type="evidence" value="ECO:0007669"/>
    <property type="project" value="TreeGrafter"/>
</dbReference>
<evidence type="ECO:0000256" key="3">
    <source>
        <dbReference type="ARBA" id="ARBA00022723"/>
    </source>
</evidence>
<dbReference type="PRINTS" id="PR00377">
    <property type="entry name" value="IMPHPHTASES"/>
</dbReference>
<evidence type="ECO:0000256" key="4">
    <source>
        <dbReference type="ARBA" id="ARBA00022842"/>
    </source>
</evidence>
<protein>
    <recommendedName>
        <fullName evidence="2">inositol-phosphate phosphatase</fullName>
        <ecNumber evidence="2">3.1.3.25</ecNumber>
    </recommendedName>
</protein>
<dbReference type="CDD" id="cd01638">
    <property type="entry name" value="CysQ"/>
    <property type="match status" value="1"/>
</dbReference>
<dbReference type="PANTHER" id="PTHR20854:SF4">
    <property type="entry name" value="INOSITOL-1-MONOPHOSPHATASE-RELATED"/>
    <property type="match status" value="1"/>
</dbReference>
<gene>
    <name evidence="6" type="ORF">SAMN04489725_101236</name>
</gene>
<dbReference type="InterPro" id="IPR000760">
    <property type="entry name" value="Inositol_monophosphatase-like"/>
</dbReference>
<feature type="binding site" evidence="5">
    <location>
        <position position="100"/>
    </location>
    <ligand>
        <name>Mg(2+)</name>
        <dbReference type="ChEBI" id="CHEBI:18420"/>
        <label>1</label>
        <note>catalytic</note>
    </ligand>
</feature>
<sequence length="271" mass="29089">MQGSTCLRKGLCIVIDTSLLQAVAQFVEDAGNIVEDIAKKGFDTQFKGFSDPVTTADLACDTFLRERLLALLPGSGWLSEETRDDLSRLDVEYVWIVDPIDGTREFVEGVPQYAVSVALSKRGEAVLGVICNPARRELFTGLVGSGAWLNGNPIRASRARGEQLTVLGSRSEIKRGEFARFEQTMRVEAVGSIAYKLALVGAGQADATFSLGPKNEWDIAAGVAIVKAAGGHVTDKAAKPFVFNQQNTLVNGIVAATAEAYTDLRAQLHAE</sequence>
<dbReference type="PROSITE" id="PS00630">
    <property type="entry name" value="IMP_2"/>
    <property type="match status" value="1"/>
</dbReference>
<evidence type="ECO:0000313" key="6">
    <source>
        <dbReference type="EMBL" id="SDW05838.1"/>
    </source>
</evidence>
<reference evidence="7" key="1">
    <citation type="submission" date="2016-10" db="EMBL/GenBank/DDBJ databases">
        <authorList>
            <person name="Varghese N."/>
        </authorList>
    </citation>
    <scope>NUCLEOTIDE SEQUENCE [LARGE SCALE GENOMIC DNA]</scope>
    <source>
        <strain evidence="7">DSM 12489</strain>
    </source>
</reference>
<proteinExistence type="predicted"/>
<dbReference type="GO" id="GO:0007165">
    <property type="term" value="P:signal transduction"/>
    <property type="evidence" value="ECO:0007669"/>
    <property type="project" value="TreeGrafter"/>
</dbReference>
<keyword evidence="3 5" id="KW-0479">Metal-binding</keyword>
<dbReference type="AlphaFoldDB" id="A0A1H2QG66"/>
<evidence type="ECO:0000313" key="7">
    <source>
        <dbReference type="Proteomes" id="UP000182589"/>
    </source>
</evidence>
<evidence type="ECO:0000256" key="1">
    <source>
        <dbReference type="ARBA" id="ARBA00001033"/>
    </source>
</evidence>
<comment type="cofactor">
    <cofactor evidence="5">
        <name>Mg(2+)</name>
        <dbReference type="ChEBI" id="CHEBI:18420"/>
    </cofactor>
</comment>
<dbReference type="Pfam" id="PF00459">
    <property type="entry name" value="Inositol_P"/>
    <property type="match status" value="1"/>
</dbReference>